<dbReference type="AlphaFoldDB" id="I9NTS2"/>
<dbReference type="RefSeq" id="WP_007955260.1">
    <property type="nucleotide sequence ID" value="NZ_CP010978.1"/>
</dbReference>
<dbReference type="SUPFAM" id="SSF53850">
    <property type="entry name" value="Periplasmic binding protein-like II"/>
    <property type="match status" value="1"/>
</dbReference>
<dbReference type="Pfam" id="PF01547">
    <property type="entry name" value="SBP_bac_1"/>
    <property type="match status" value="1"/>
</dbReference>
<dbReference type="InterPro" id="IPR006059">
    <property type="entry name" value="SBP"/>
</dbReference>
<evidence type="ECO:0000256" key="2">
    <source>
        <dbReference type="ARBA" id="ARBA00022729"/>
    </source>
</evidence>
<evidence type="ECO:0000313" key="8">
    <source>
        <dbReference type="Proteomes" id="UP000005361"/>
    </source>
</evidence>
<dbReference type="Proteomes" id="UP000005361">
    <property type="component" value="Chromosome"/>
</dbReference>
<feature type="chain" id="PRO_5038761367" evidence="6">
    <location>
        <begin position="22"/>
        <end position="436"/>
    </location>
</feature>
<dbReference type="PANTHER" id="PTHR43649">
    <property type="entry name" value="ARABINOSE-BINDING PROTEIN-RELATED"/>
    <property type="match status" value="1"/>
</dbReference>
<organism evidence="7 8">
    <name type="scientific">Pelosinus fermentans JBW45</name>
    <dbReference type="NCBI Taxonomy" id="1192197"/>
    <lineage>
        <taxon>Bacteria</taxon>
        <taxon>Bacillati</taxon>
        <taxon>Bacillota</taxon>
        <taxon>Negativicutes</taxon>
        <taxon>Selenomonadales</taxon>
        <taxon>Sporomusaceae</taxon>
        <taxon>Pelosinus</taxon>
    </lineage>
</organism>
<keyword evidence="1" id="KW-1003">Cell membrane</keyword>
<keyword evidence="3" id="KW-0472">Membrane</keyword>
<dbReference type="STRING" id="1192197.JBW_02647"/>
<dbReference type="Gene3D" id="3.40.190.10">
    <property type="entry name" value="Periplasmic binding protein-like II"/>
    <property type="match status" value="1"/>
</dbReference>
<evidence type="ECO:0000313" key="7">
    <source>
        <dbReference type="EMBL" id="AJQ27991.1"/>
    </source>
</evidence>
<protein>
    <submittedName>
        <fullName evidence="7">Extracellular solute-binding protein family 1</fullName>
    </submittedName>
</protein>
<dbReference type="PANTHER" id="PTHR43649:SF33">
    <property type="entry name" value="POLYGALACTURONAN_RHAMNOGALACTURONAN-BINDING PROTEIN YTCQ"/>
    <property type="match status" value="1"/>
</dbReference>
<dbReference type="OrthoDB" id="9764112at2"/>
<gene>
    <name evidence="7" type="ORF">JBW_02647</name>
</gene>
<dbReference type="HOGENOM" id="CLU_031285_2_4_9"/>
<evidence type="ECO:0000256" key="3">
    <source>
        <dbReference type="ARBA" id="ARBA00023136"/>
    </source>
</evidence>
<name>I9NTS2_9FIRM</name>
<reference evidence="8" key="2">
    <citation type="submission" date="2015-02" db="EMBL/GenBank/DDBJ databases">
        <title>Complete Genome Sequence of Pelosinus fermentans JBW45.</title>
        <authorList>
            <person name="De Leon K.B."/>
            <person name="Utturkar S.M."/>
            <person name="Camilleri L.B."/>
            <person name="Arkin A.P."/>
            <person name="Fields M.W."/>
            <person name="Brown S.D."/>
            <person name="Wall J.D."/>
        </authorList>
    </citation>
    <scope>NUCLEOTIDE SEQUENCE [LARGE SCALE GENOMIC DNA]</scope>
    <source>
        <strain evidence="8">JBW45</strain>
    </source>
</reference>
<evidence type="ECO:0000256" key="5">
    <source>
        <dbReference type="ARBA" id="ARBA00023288"/>
    </source>
</evidence>
<keyword evidence="5" id="KW-0449">Lipoprotein</keyword>
<evidence type="ECO:0000256" key="1">
    <source>
        <dbReference type="ARBA" id="ARBA00022475"/>
    </source>
</evidence>
<sequence length="436" mass="48433" precursor="true">MKKSLVLLLSLVLFLTMTVSGCGKEQRAADAKAGDGKATTLTFWTFQELHKNFIDDGVATWNTNHPDKPIVVKTEVYPYDEMHNKLLIAIQSGTGAPDMADIELGKFANFLKGSKPGLVEFNDVIEPVKDKLIMGRLENYAKSGKYYGLDYHVGAEVMYYNKEILDQAGINVNDIVTWDDYIAAGKKVVEKTGKPMTTLESMEKWSYYPLICMQGSDAMDKDGNVILDNAINVKTLQTLKDMLYKDKIAIITPGGHHHSEEYWAWMNKGNAASVWMPMWYMGRFVQYMPDLKNKIVIRPMPVFPGGKKSAGMGGTGTAITTQSKNIELAKQFLAEAKLSKEGSIKTWSLLGFDPIRSDAWSDPVMSAPNKYTDYFGTDIFITLKSVVGDIGSINVGPKFPDAMAQIEKNVIFKVLKEQSQSPEEALKVAADDVKAK</sequence>
<dbReference type="KEGG" id="pft:JBW_02647"/>
<accession>I9NTS2</accession>
<dbReference type="PROSITE" id="PS51257">
    <property type="entry name" value="PROKAR_LIPOPROTEIN"/>
    <property type="match status" value="1"/>
</dbReference>
<dbReference type="EMBL" id="CP010978">
    <property type="protein sequence ID" value="AJQ27991.1"/>
    <property type="molecule type" value="Genomic_DNA"/>
</dbReference>
<feature type="signal peptide" evidence="6">
    <location>
        <begin position="1"/>
        <end position="21"/>
    </location>
</feature>
<evidence type="ECO:0000256" key="6">
    <source>
        <dbReference type="SAM" id="SignalP"/>
    </source>
</evidence>
<keyword evidence="4" id="KW-0564">Palmitate</keyword>
<dbReference type="InterPro" id="IPR050490">
    <property type="entry name" value="Bact_solute-bd_prot1"/>
</dbReference>
<evidence type="ECO:0000256" key="4">
    <source>
        <dbReference type="ARBA" id="ARBA00023139"/>
    </source>
</evidence>
<reference evidence="7 8" key="1">
    <citation type="journal article" date="2015" name="Genome Announc.">
        <title>Complete Genome Sequence of Pelosinus fermentans JBW45, a Member of a Remarkably Competitive Group of Negativicutes in the Firmicutes Phylum.</title>
        <authorList>
            <person name="De Leon K.B."/>
            <person name="Utturkar S.M."/>
            <person name="Camilleri L.B."/>
            <person name="Elias D.A."/>
            <person name="Arkin A.P."/>
            <person name="Fields M.W."/>
            <person name="Brown S.D."/>
            <person name="Wall J.D."/>
        </authorList>
    </citation>
    <scope>NUCLEOTIDE SEQUENCE [LARGE SCALE GENOMIC DNA]</scope>
    <source>
        <strain evidence="7 8">JBW45</strain>
    </source>
</reference>
<keyword evidence="2 6" id="KW-0732">Signal</keyword>
<proteinExistence type="predicted"/>